<evidence type="ECO:0000313" key="2">
    <source>
        <dbReference type="Proteomes" id="UP001223390"/>
    </source>
</evidence>
<evidence type="ECO:0000313" key="1">
    <source>
        <dbReference type="EMBL" id="MDK9498433.1"/>
    </source>
</evidence>
<protein>
    <submittedName>
        <fullName evidence="1">Uncharacterized protein</fullName>
    </submittedName>
</protein>
<sequence length="227" mass="24223">MSVHEILPGLPDVAVLRDRCRALAVLEAVMDPAYALFAYDAAWLETEEAALMDNGSGDDYAIVFSAAGAWGRGFAHESAMSPYADDDLALWPGLVEAVPEVFRPYLTEPAFCDEDALRATVVFWRETGDGAWRTGPVEMPGDDPHGYADGARDLFGVLAAGTPEAYREFAEDYHERPVDLDAVRHVFALRPLTEAVVAALNPEADFAGVAAAAARTGYPAAGGAASM</sequence>
<accession>A0ABT7GYF8</accession>
<reference evidence="1 2" key="1">
    <citation type="submission" date="2023-05" db="EMBL/GenBank/DDBJ databases">
        <title>Sequencing and Assembly of Streptomyces sp. NP73.</title>
        <authorList>
            <person name="Konwar A.N."/>
            <person name="Saikia K."/>
            <person name="Thakur D."/>
        </authorList>
    </citation>
    <scope>NUCLEOTIDE SEQUENCE [LARGE SCALE GENOMIC DNA]</scope>
    <source>
        <strain evidence="1 2">NP73</strain>
    </source>
</reference>
<dbReference type="EMBL" id="JASITI010000030">
    <property type="protein sequence ID" value="MDK9498433.1"/>
    <property type="molecule type" value="Genomic_DNA"/>
</dbReference>
<comment type="caution">
    <text evidence="1">The sequence shown here is derived from an EMBL/GenBank/DDBJ whole genome shotgun (WGS) entry which is preliminary data.</text>
</comment>
<proteinExistence type="predicted"/>
<dbReference type="RefSeq" id="WP_285344463.1">
    <property type="nucleotide sequence ID" value="NZ_JASITI010000030.1"/>
</dbReference>
<keyword evidence="2" id="KW-1185">Reference proteome</keyword>
<organism evidence="1 2">
    <name type="scientific">Streptomyces katrae</name>
    <dbReference type="NCBI Taxonomy" id="68223"/>
    <lineage>
        <taxon>Bacteria</taxon>
        <taxon>Bacillati</taxon>
        <taxon>Actinomycetota</taxon>
        <taxon>Actinomycetes</taxon>
        <taxon>Kitasatosporales</taxon>
        <taxon>Streptomycetaceae</taxon>
        <taxon>Streptomyces</taxon>
    </lineage>
</organism>
<gene>
    <name evidence="1" type="ORF">QEZ40_003615</name>
</gene>
<dbReference type="Proteomes" id="UP001223390">
    <property type="component" value="Unassembled WGS sequence"/>
</dbReference>
<name>A0ABT7GYF8_9ACTN</name>